<dbReference type="STRING" id="504797.SAMN05421678_113194"/>
<evidence type="ECO:0000313" key="10">
    <source>
        <dbReference type="Proteomes" id="UP000199052"/>
    </source>
</evidence>
<dbReference type="PROSITE" id="PS51387">
    <property type="entry name" value="FAD_PCMH"/>
    <property type="match status" value="1"/>
</dbReference>
<dbReference type="InterPro" id="IPR006093">
    <property type="entry name" value="Oxy_OxRdtase_FAD_BS"/>
</dbReference>
<keyword evidence="3" id="KW-0285">Flavoprotein</keyword>
<dbReference type="Pfam" id="PF01565">
    <property type="entry name" value="FAD_binding_4"/>
    <property type="match status" value="1"/>
</dbReference>
<feature type="signal peptide" evidence="6">
    <location>
        <begin position="1"/>
        <end position="21"/>
    </location>
</feature>
<dbReference type="Proteomes" id="UP000533017">
    <property type="component" value="Unassembled WGS sequence"/>
</dbReference>
<dbReference type="GO" id="GO:0016491">
    <property type="term" value="F:oxidoreductase activity"/>
    <property type="evidence" value="ECO:0007669"/>
    <property type="project" value="UniProtKB-KW"/>
</dbReference>
<keyword evidence="11" id="KW-1185">Reference proteome</keyword>
<dbReference type="InterPro" id="IPR016169">
    <property type="entry name" value="FAD-bd_PCMH_sub2"/>
</dbReference>
<feature type="domain" description="FAD-binding PCMH-type" evidence="7">
    <location>
        <begin position="73"/>
        <end position="253"/>
    </location>
</feature>
<dbReference type="InterPro" id="IPR006311">
    <property type="entry name" value="TAT_signal"/>
</dbReference>
<keyword evidence="4" id="KW-0274">FAD</keyword>
<keyword evidence="5" id="KW-0560">Oxidoreductase</keyword>
<protein>
    <submittedName>
        <fullName evidence="9">FAD/FMN-containing dehydrogenase</fullName>
    </submittedName>
</protein>
<comment type="cofactor">
    <cofactor evidence="1">
        <name>FAD</name>
        <dbReference type="ChEBI" id="CHEBI:57692"/>
    </cofactor>
</comment>
<dbReference type="InterPro" id="IPR016166">
    <property type="entry name" value="FAD-bd_PCMH"/>
</dbReference>
<dbReference type="GO" id="GO:0071949">
    <property type="term" value="F:FAD binding"/>
    <property type="evidence" value="ECO:0007669"/>
    <property type="project" value="InterPro"/>
</dbReference>
<dbReference type="PROSITE" id="PS51318">
    <property type="entry name" value="TAT"/>
    <property type="match status" value="1"/>
</dbReference>
<dbReference type="EMBL" id="FOOI01000013">
    <property type="protein sequence ID" value="SFH20265.1"/>
    <property type="molecule type" value="Genomic_DNA"/>
</dbReference>
<dbReference type="InterPro" id="IPR036318">
    <property type="entry name" value="FAD-bd_PCMH-like_sf"/>
</dbReference>
<name>A0A1I2Y3Q1_9ACTN</name>
<dbReference type="AlphaFoldDB" id="A0A1I2Y3Q1"/>
<dbReference type="InterPro" id="IPR050416">
    <property type="entry name" value="FAD-linked_Oxidoreductase"/>
</dbReference>
<comment type="similarity">
    <text evidence="2">Belongs to the oxygen-dependent FAD-linked oxidoreductase family.</text>
</comment>
<evidence type="ECO:0000256" key="3">
    <source>
        <dbReference type="ARBA" id="ARBA00022630"/>
    </source>
</evidence>
<dbReference type="EMBL" id="JACBZA010000001">
    <property type="protein sequence ID" value="NYH87315.1"/>
    <property type="molecule type" value="Genomic_DNA"/>
</dbReference>
<dbReference type="PROSITE" id="PS00862">
    <property type="entry name" value="OX2_COVAL_FAD"/>
    <property type="match status" value="1"/>
</dbReference>
<accession>A0A1I2Y3Q1</accession>
<dbReference type="SUPFAM" id="SSF56176">
    <property type="entry name" value="FAD-binding/transporter-associated domain-like"/>
    <property type="match status" value="1"/>
</dbReference>
<sequence>MTNVTRRGFLGTAALAGVAGAGVVGTQAAGAGVALADTGTSAAGRGGGPGAGGVGPDDPRYADLMLRGQNRRFAGQPERIEVVRSTEDVARAVEKAARSGRRVAVRGGGHCFENFVDNSDVQVVVDMSALSEVTWDHRRGAFTVGAGATLEQVYKALLFGWGVTVPGGGCLSVGVGGHFSGGGYGPLSRLHGSVVDHLYGVEVVVVDRSGHARPVVATREPGDPHRDLWWAHTGGGGGNFGVVTRYFLRSHGAAGNDPTRALPRPPATLLSAFVAWDWKAVTAESFAHTMANYFSWYEKHAGADSPYASLYAPFLIPTSAADGFLLSTQFDGTLPDAKARLTAFHEAIVDGVSPRPYVGEPTEGPFLNMTLTRSIAETPQPGRGKYKAAYLRRGYTPAQVATIHRHLTDPGYRNPESLALFVPYGGKVNTVDPAATATAQRSSIMKVVYASSWTDPARDEQEVDWARRIYRDVYAETGGVPAPNAANDGSYINYPDRDLADPGWNTSGVPWHTLYYKGNYPRLQRIKAHYDPRGVFGHELGIQPAR</sequence>
<organism evidence="9 10">
    <name type="scientific">Actinopolymorpha cephalotaxi</name>
    <dbReference type="NCBI Taxonomy" id="504797"/>
    <lineage>
        <taxon>Bacteria</taxon>
        <taxon>Bacillati</taxon>
        <taxon>Actinomycetota</taxon>
        <taxon>Actinomycetes</taxon>
        <taxon>Propionibacteriales</taxon>
        <taxon>Actinopolymorphaceae</taxon>
        <taxon>Actinopolymorpha</taxon>
    </lineage>
</organism>
<reference evidence="8 11" key="2">
    <citation type="submission" date="2020-07" db="EMBL/GenBank/DDBJ databases">
        <title>Sequencing the genomes of 1000 actinobacteria strains.</title>
        <authorList>
            <person name="Klenk H.-P."/>
        </authorList>
    </citation>
    <scope>NUCLEOTIDE SEQUENCE [LARGE SCALE GENOMIC DNA]</scope>
    <source>
        <strain evidence="8 11">DSM 45117</strain>
    </source>
</reference>
<evidence type="ECO:0000313" key="9">
    <source>
        <dbReference type="EMBL" id="SFH20265.1"/>
    </source>
</evidence>
<evidence type="ECO:0000313" key="8">
    <source>
        <dbReference type="EMBL" id="NYH87315.1"/>
    </source>
</evidence>
<dbReference type="Gene3D" id="3.40.462.20">
    <property type="match status" value="1"/>
</dbReference>
<dbReference type="Pfam" id="PF08031">
    <property type="entry name" value="BBE"/>
    <property type="match status" value="1"/>
</dbReference>
<dbReference type="Gene3D" id="3.30.465.10">
    <property type="match status" value="1"/>
</dbReference>
<proteinExistence type="inferred from homology"/>
<evidence type="ECO:0000256" key="5">
    <source>
        <dbReference type="ARBA" id="ARBA00023002"/>
    </source>
</evidence>
<dbReference type="PANTHER" id="PTHR42973:SF39">
    <property type="entry name" value="FAD-BINDING PCMH-TYPE DOMAIN-CONTAINING PROTEIN"/>
    <property type="match status" value="1"/>
</dbReference>
<evidence type="ECO:0000256" key="1">
    <source>
        <dbReference type="ARBA" id="ARBA00001974"/>
    </source>
</evidence>
<feature type="chain" id="PRO_5039258377" evidence="6">
    <location>
        <begin position="22"/>
        <end position="546"/>
    </location>
</feature>
<dbReference type="InterPro" id="IPR012951">
    <property type="entry name" value="BBE"/>
</dbReference>
<dbReference type="Proteomes" id="UP000199052">
    <property type="component" value="Unassembled WGS sequence"/>
</dbReference>
<dbReference type="OrthoDB" id="545125at2"/>
<reference evidence="9 10" key="1">
    <citation type="submission" date="2016-10" db="EMBL/GenBank/DDBJ databases">
        <authorList>
            <person name="de Groot N.N."/>
        </authorList>
    </citation>
    <scope>NUCLEOTIDE SEQUENCE [LARGE SCALE GENOMIC DNA]</scope>
    <source>
        <strain evidence="9 10">CPCC 202808</strain>
    </source>
</reference>
<evidence type="ECO:0000313" key="11">
    <source>
        <dbReference type="Proteomes" id="UP000533017"/>
    </source>
</evidence>
<gene>
    <name evidence="8" type="ORF">FHR37_006166</name>
    <name evidence="9" type="ORF">SAMN05421678_113194</name>
</gene>
<evidence type="ECO:0000259" key="7">
    <source>
        <dbReference type="PROSITE" id="PS51387"/>
    </source>
</evidence>
<evidence type="ECO:0000256" key="4">
    <source>
        <dbReference type="ARBA" id="ARBA00022827"/>
    </source>
</evidence>
<evidence type="ECO:0000256" key="6">
    <source>
        <dbReference type="SAM" id="SignalP"/>
    </source>
</evidence>
<keyword evidence="6" id="KW-0732">Signal</keyword>
<evidence type="ECO:0000256" key="2">
    <source>
        <dbReference type="ARBA" id="ARBA00005466"/>
    </source>
</evidence>
<dbReference type="PANTHER" id="PTHR42973">
    <property type="entry name" value="BINDING OXIDOREDUCTASE, PUTATIVE (AFU_ORTHOLOGUE AFUA_1G17690)-RELATED"/>
    <property type="match status" value="1"/>
</dbReference>
<dbReference type="RefSeq" id="WP_092886258.1">
    <property type="nucleotide sequence ID" value="NZ_FOOI01000013.1"/>
</dbReference>
<dbReference type="InterPro" id="IPR006094">
    <property type="entry name" value="Oxid_FAD_bind_N"/>
</dbReference>